<dbReference type="PANTHER" id="PTHR33395:SF22">
    <property type="entry name" value="REVERSE TRANSCRIPTASE DOMAIN-CONTAINING PROTEIN"/>
    <property type="match status" value="1"/>
</dbReference>
<dbReference type="InterPro" id="IPR005135">
    <property type="entry name" value="Endo/exonuclease/phosphatase"/>
</dbReference>
<evidence type="ECO:0000259" key="1">
    <source>
        <dbReference type="Pfam" id="PF03372"/>
    </source>
</evidence>
<name>A0A8D8Z7Y4_9HEMI</name>
<proteinExistence type="predicted"/>
<dbReference type="GO" id="GO:0031012">
    <property type="term" value="C:extracellular matrix"/>
    <property type="evidence" value="ECO:0007669"/>
    <property type="project" value="TreeGrafter"/>
</dbReference>
<dbReference type="GO" id="GO:0003824">
    <property type="term" value="F:catalytic activity"/>
    <property type="evidence" value="ECO:0007669"/>
    <property type="project" value="InterPro"/>
</dbReference>
<accession>A0A8D8Z7Y4</accession>
<feature type="domain" description="Endonuclease/exonuclease/phosphatase" evidence="1">
    <location>
        <begin position="229"/>
        <end position="422"/>
    </location>
</feature>
<dbReference type="AlphaFoldDB" id="A0A8D8Z7Y4"/>
<dbReference type="GO" id="GO:0061343">
    <property type="term" value="P:cell adhesion involved in heart morphogenesis"/>
    <property type="evidence" value="ECO:0007669"/>
    <property type="project" value="TreeGrafter"/>
</dbReference>
<evidence type="ECO:0000313" key="2">
    <source>
        <dbReference type="EMBL" id="CAG6741526.1"/>
    </source>
</evidence>
<dbReference type="SUPFAM" id="SSF56219">
    <property type="entry name" value="DNase I-like"/>
    <property type="match status" value="1"/>
</dbReference>
<dbReference type="GO" id="GO:0007508">
    <property type="term" value="P:larval heart development"/>
    <property type="evidence" value="ECO:0007669"/>
    <property type="project" value="TreeGrafter"/>
</dbReference>
<dbReference type="Gene3D" id="3.60.10.10">
    <property type="entry name" value="Endonuclease/exonuclease/phosphatase"/>
    <property type="match status" value="1"/>
</dbReference>
<dbReference type="Pfam" id="PF03372">
    <property type="entry name" value="Exo_endo_phos"/>
    <property type="match status" value="1"/>
</dbReference>
<protein>
    <recommendedName>
        <fullName evidence="1">Endonuclease/exonuclease/phosphatase domain-containing protein</fullName>
    </recommendedName>
</protein>
<organism evidence="2">
    <name type="scientific">Cacopsylla melanoneura</name>
    <dbReference type="NCBI Taxonomy" id="428564"/>
    <lineage>
        <taxon>Eukaryota</taxon>
        <taxon>Metazoa</taxon>
        <taxon>Ecdysozoa</taxon>
        <taxon>Arthropoda</taxon>
        <taxon>Hexapoda</taxon>
        <taxon>Insecta</taxon>
        <taxon>Pterygota</taxon>
        <taxon>Neoptera</taxon>
        <taxon>Paraneoptera</taxon>
        <taxon>Hemiptera</taxon>
        <taxon>Sternorrhyncha</taxon>
        <taxon>Psylloidea</taxon>
        <taxon>Psyllidae</taxon>
        <taxon>Psyllinae</taxon>
        <taxon>Cacopsylla</taxon>
    </lineage>
</organism>
<dbReference type="PANTHER" id="PTHR33395">
    <property type="entry name" value="TRANSCRIPTASE, PUTATIVE-RELATED-RELATED"/>
    <property type="match status" value="1"/>
</dbReference>
<dbReference type="EMBL" id="HBUF01427137">
    <property type="protein sequence ID" value="CAG6741526.1"/>
    <property type="molecule type" value="Transcribed_RNA"/>
</dbReference>
<reference evidence="2" key="1">
    <citation type="submission" date="2021-05" db="EMBL/GenBank/DDBJ databases">
        <authorList>
            <person name="Alioto T."/>
            <person name="Alioto T."/>
            <person name="Gomez Garrido J."/>
        </authorList>
    </citation>
    <scope>NUCLEOTIDE SEQUENCE</scope>
</reference>
<dbReference type="InterPro" id="IPR036691">
    <property type="entry name" value="Endo/exonu/phosph_ase_sf"/>
</dbReference>
<sequence>MPFKSSLLLFLDHYDNVSQTANSVKPSKLLHTHFSYKVGPKSKIDSQQLVSKTKKNINMHHKLKTVNADFSKQGSTSCLEKGNSIPYSKKLLINECHTNSLNTNSNTPPTPSIRQIHTYGQLSDTRVNNYSYVNIRDKHENNYRDKLRITGEGENIKTSCDSARYLTPPNQQELSVNRNTTLLTPLLNESSIPYYDNNYLSISVDDNKDNGITQTTKRNKNSLEISYQNVRGLRSKTNNFYENILGQDQDIIAITESWLKDGIFDAEVIDSRYQVFRLDRDPSITGKKRGGGLLMALKTELKPEMYEHLCIRTPLFEVLWIHITLGFTGLDIGLVYLETPTTIGSVQLFLNHLQKNTRIGRKNVLLLGDFNIPKFPYSDPNLVTQDPVASIMINFITQYSFTSYNNIPNEKNRTLDLVLLKTNDSFNSKKTYNLYLSRGESLVEKEDKPHPPLIISIQYERKNKKLKRSENKNHTYNLQTDEDEGAVPIDQVQGNTDFIELGSKNYNFWKVDAENLQSDVANTDWSKVCDTQCPNESLSHFYQSIYRVLDKHVPQYPNKKRTNKQSYPSWWTQNTIKIFKTKETLRRNMKRNNSESHLQLKSLKQDCKRFIKQDDRDYIKELKMTSH</sequence>